<organism evidence="1 2">
    <name type="scientific">Erpetoichthys calabaricus</name>
    <name type="common">Rope fish</name>
    <name type="synonym">Calamoichthys calabaricus</name>
    <dbReference type="NCBI Taxonomy" id="27687"/>
    <lineage>
        <taxon>Eukaryota</taxon>
        <taxon>Metazoa</taxon>
        <taxon>Chordata</taxon>
        <taxon>Craniata</taxon>
        <taxon>Vertebrata</taxon>
        <taxon>Euteleostomi</taxon>
        <taxon>Actinopterygii</taxon>
        <taxon>Polypteriformes</taxon>
        <taxon>Polypteridae</taxon>
        <taxon>Erpetoichthys</taxon>
    </lineage>
</organism>
<evidence type="ECO:0000313" key="1">
    <source>
        <dbReference type="Ensembl" id="ENSECRP00000016471.1"/>
    </source>
</evidence>
<dbReference type="GeneTree" id="ENSGT01150000287132"/>
<dbReference type="Proteomes" id="UP000694620">
    <property type="component" value="Chromosome 3"/>
</dbReference>
<protein>
    <submittedName>
        <fullName evidence="1">Uncharacterized protein</fullName>
    </submittedName>
</protein>
<reference evidence="1" key="3">
    <citation type="submission" date="2025-09" db="UniProtKB">
        <authorList>
            <consortium name="Ensembl"/>
        </authorList>
    </citation>
    <scope>IDENTIFICATION</scope>
</reference>
<accession>A0A8C4SG17</accession>
<evidence type="ECO:0000313" key="2">
    <source>
        <dbReference type="Proteomes" id="UP000694620"/>
    </source>
</evidence>
<keyword evidence="2" id="KW-1185">Reference proteome</keyword>
<reference evidence="1" key="2">
    <citation type="submission" date="2025-08" db="UniProtKB">
        <authorList>
            <consortium name="Ensembl"/>
        </authorList>
    </citation>
    <scope>IDENTIFICATION</scope>
</reference>
<sequence>INMTKKSKRPMLNKAGKDIMRANNKVRIPLAPLMRRRMRPMRASRITRNSVGDTKYFSIRNRTVSYFIYWEFLGLRRLDFTMLTPIKT</sequence>
<name>A0A8C4SG17_ERPCA</name>
<dbReference type="Ensembl" id="ENSECRT00000016764.1">
    <property type="protein sequence ID" value="ENSECRP00000016471.1"/>
    <property type="gene ID" value="ENSECRG00000010967.1"/>
</dbReference>
<proteinExistence type="predicted"/>
<dbReference type="AlphaFoldDB" id="A0A8C4SG17"/>
<reference evidence="1" key="1">
    <citation type="submission" date="2021-06" db="EMBL/GenBank/DDBJ databases">
        <authorList>
            <consortium name="Wellcome Sanger Institute Data Sharing"/>
        </authorList>
    </citation>
    <scope>NUCLEOTIDE SEQUENCE [LARGE SCALE GENOMIC DNA]</scope>
</reference>